<gene>
    <name evidence="2" type="ORF">SteCoe_1678</name>
</gene>
<accession>A0A1R2D170</accession>
<dbReference type="PANTHER" id="PTHR10974">
    <property type="entry name" value="FI08016P-RELATED"/>
    <property type="match status" value="1"/>
</dbReference>
<dbReference type="Proteomes" id="UP000187209">
    <property type="component" value="Unassembled WGS sequence"/>
</dbReference>
<organism evidence="2 3">
    <name type="scientific">Stentor coeruleus</name>
    <dbReference type="NCBI Taxonomy" id="5963"/>
    <lineage>
        <taxon>Eukaryota</taxon>
        <taxon>Sar</taxon>
        <taxon>Alveolata</taxon>
        <taxon>Ciliophora</taxon>
        <taxon>Postciliodesmatophora</taxon>
        <taxon>Heterotrichea</taxon>
        <taxon>Heterotrichida</taxon>
        <taxon>Stentoridae</taxon>
        <taxon>Stentor</taxon>
    </lineage>
</organism>
<dbReference type="AlphaFoldDB" id="A0A1R2D170"/>
<dbReference type="EMBL" id="MPUH01000018">
    <property type="protein sequence ID" value="OMJ94986.1"/>
    <property type="molecule type" value="Genomic_DNA"/>
</dbReference>
<dbReference type="Pfam" id="PF02995">
    <property type="entry name" value="DUF229"/>
    <property type="match status" value="1"/>
</dbReference>
<evidence type="ECO:0000313" key="2">
    <source>
        <dbReference type="EMBL" id="OMJ94986.1"/>
    </source>
</evidence>
<keyword evidence="1" id="KW-0812">Transmembrane</keyword>
<evidence type="ECO:0000256" key="1">
    <source>
        <dbReference type="SAM" id="Phobius"/>
    </source>
</evidence>
<dbReference type="GO" id="GO:0005615">
    <property type="term" value="C:extracellular space"/>
    <property type="evidence" value="ECO:0007669"/>
    <property type="project" value="TreeGrafter"/>
</dbReference>
<proteinExistence type="predicted"/>
<comment type="caution">
    <text evidence="2">The sequence shown here is derived from an EMBL/GenBank/DDBJ whole genome shotgun (WGS) entry which is preliminary data.</text>
</comment>
<name>A0A1R2D170_9CILI</name>
<keyword evidence="3" id="KW-1185">Reference proteome</keyword>
<dbReference type="PANTHER" id="PTHR10974:SF1">
    <property type="entry name" value="FI08016P-RELATED"/>
    <property type="match status" value="1"/>
</dbReference>
<reference evidence="2 3" key="1">
    <citation type="submission" date="2016-11" db="EMBL/GenBank/DDBJ databases">
        <title>The macronuclear genome of Stentor coeruleus: a giant cell with tiny introns.</title>
        <authorList>
            <person name="Slabodnick M."/>
            <person name="Ruby J.G."/>
            <person name="Reiff S.B."/>
            <person name="Swart E.C."/>
            <person name="Gosai S."/>
            <person name="Prabakaran S."/>
            <person name="Witkowska E."/>
            <person name="Larue G.E."/>
            <person name="Fisher S."/>
            <person name="Freeman R.M."/>
            <person name="Gunawardena J."/>
            <person name="Chu W."/>
            <person name="Stover N.A."/>
            <person name="Gregory B.D."/>
            <person name="Nowacki M."/>
            <person name="Derisi J."/>
            <person name="Roy S.W."/>
            <person name="Marshall W.F."/>
            <person name="Sood P."/>
        </authorList>
    </citation>
    <scope>NUCLEOTIDE SEQUENCE [LARGE SCALE GENOMIC DNA]</scope>
    <source>
        <strain evidence="2">WM001</strain>
    </source>
</reference>
<keyword evidence="1" id="KW-0472">Membrane</keyword>
<sequence length="698" mass="81664">MIKPCLAYVFIFFYIILVFPNMNFLARKQRLLTELLLIPSTSVSTVSPIYQTLGNSKTFKEKSQNIKESGDYLIRKNFSIDDTDVIMQDSLVCKPSNFGYTLENGEYVFPKYKYPSCDEINSYPVPKIAFNFKDNTLTIECKSSNSWYVLEPTRTQNRLYQFSEIRPYLTSQEFTKPIKLTTEEFVFASCDNLHFTSALYLPRFNSTTYTRTSEKMNQLKQKHQPLIVMILTVDSFSRRHFFRKLPKTIDYLNKLPKNFTAFDFKLHNIFGSSSVENMVPIFSDIPYQEVDIPREYDVHKNDSMWKHFREKGFVTLFGLEDCDYYFPNALGRKLEVDHIIRNFYCVAKEYSNLDTEVTSKITQRCVGQHMSHWYTLNYTHEFSKIYSGLNQWIYLHINTAHEATGQHASTLDDDLFSFLKQYLNEFSQKHEIALFLQADHGMRYGNWFQDIEGYQENKLPAFFLIASSSLLDRIPESYDKLITNTLRLTTKKDLRPTINYLADFPYTVPSSVSKTKFINLFTQISSLNRTCEEIDISPFDCSCLVVEELPDFEKDEELLDLVYTIIQEALYKMNTAVHTPYIGDFNLCQKLTFRKIINVYGLMLNNKVEELQIKFNINENTHAIFEVFAFVGTHKRSMVLKVGSRQSPVLNYVYRGFKCKVKIFGIKRKDRYAGICENAARARNVKAEYCICNFEALE</sequence>
<keyword evidence="1" id="KW-1133">Transmembrane helix</keyword>
<dbReference type="InterPro" id="IPR004245">
    <property type="entry name" value="DUF229"/>
</dbReference>
<evidence type="ECO:0000313" key="3">
    <source>
        <dbReference type="Proteomes" id="UP000187209"/>
    </source>
</evidence>
<feature type="transmembrane region" description="Helical" evidence="1">
    <location>
        <begin position="6"/>
        <end position="26"/>
    </location>
</feature>
<dbReference type="OrthoDB" id="413313at2759"/>
<protein>
    <submittedName>
        <fullName evidence="2">Uncharacterized protein</fullName>
    </submittedName>
</protein>